<accession>A0ABW7C9N9</accession>
<dbReference type="PANTHER" id="PTHR47691">
    <property type="entry name" value="REGULATOR-RELATED"/>
    <property type="match status" value="1"/>
</dbReference>
<dbReference type="PANTHER" id="PTHR47691:SF3">
    <property type="entry name" value="HTH-TYPE TRANSCRIPTIONAL REGULATOR RV0890C-RELATED"/>
    <property type="match status" value="1"/>
</dbReference>
<evidence type="ECO:0000259" key="1">
    <source>
        <dbReference type="Pfam" id="PF00931"/>
    </source>
</evidence>
<dbReference type="EMBL" id="JAZAQF010000057">
    <property type="protein sequence ID" value="MFG3817867.1"/>
    <property type="molecule type" value="Genomic_DNA"/>
</dbReference>
<protein>
    <submittedName>
        <fullName evidence="2">NB-ARC domain-containing protein</fullName>
    </submittedName>
</protein>
<proteinExistence type="predicted"/>
<name>A0ABW7C9N9_9CYAN</name>
<dbReference type="PRINTS" id="PR00364">
    <property type="entry name" value="DISEASERSIST"/>
</dbReference>
<dbReference type="Pfam" id="PF00931">
    <property type="entry name" value="NB-ARC"/>
    <property type="match status" value="1"/>
</dbReference>
<reference evidence="3" key="1">
    <citation type="journal article" date="2024" name="Algal Res.">
        <title>Biochemical, toxicological and genomic investigation of a high-biomass producing Limnothrix strain isolated from Italian shallow drinking water reservoir.</title>
        <authorList>
            <person name="Simonazzi M."/>
            <person name="Shishido T.K."/>
            <person name="Delbaje E."/>
            <person name="Wahlsten M."/>
            <person name="Fewer D.P."/>
            <person name="Sivonen K."/>
            <person name="Pezzolesi L."/>
            <person name="Pistocchi R."/>
        </authorList>
    </citation>
    <scope>NUCLEOTIDE SEQUENCE [LARGE SCALE GENOMIC DNA]</scope>
    <source>
        <strain evidence="3">LRLZ20PSL1</strain>
    </source>
</reference>
<comment type="caution">
    <text evidence="2">The sequence shown here is derived from an EMBL/GenBank/DDBJ whole genome shotgun (WGS) entry which is preliminary data.</text>
</comment>
<dbReference type="InterPro" id="IPR002182">
    <property type="entry name" value="NB-ARC"/>
</dbReference>
<sequence>MRQIAKEHSVSNTELDVLAAAINGEPMNAIAQRLGIRPEAARKRLGEVYKKFHIAGAGPGKLAKLQQILVSQYQTRQTQGPIVAIPVTPEVEVGELPPQYDWGEAPDISAFYGRAQELAALQTWISQDHCRVVALLGIAGIGKTALAVRLARSLEEQDEFEFIIWRSLRHGVSPREVIGRLVQTLSRKRQTYLPDSAHNRITLLIDYLRQHRCLLVLDGVESVLRQGDISGQYRDGFEDYGELLRRVGEESHQSCLLLTSSEKPREVARLEGNTLPVRVSQLGALGPDEAGEIFRDKGLQEEKLWKELIDLYRGNPLTLKIASTTIQELFGGRVSEFLKQSTLVFGDIRDLLQRQFDRLSDIERAIVYWLAIEQQPLSLSQLRDKISIPFSQPELIEALESLGRRSLIERGAAGGAMFGLQPVVLEYVTQEFTDRACYELQDLLRTQKIDRLDLFRTHALEASEGKDTGPILPAVKDRLRKLIRNDRQLEGQLDRVLAVLQAKFPLEVGYATSNVQSVLDSLRLDLPPVEA</sequence>
<dbReference type="Proteomes" id="UP001604335">
    <property type="component" value="Unassembled WGS sequence"/>
</dbReference>
<evidence type="ECO:0000313" key="2">
    <source>
        <dbReference type="EMBL" id="MFG3817867.1"/>
    </source>
</evidence>
<keyword evidence="3" id="KW-1185">Reference proteome</keyword>
<gene>
    <name evidence="2" type="ORF">VPK24_09485</name>
</gene>
<organism evidence="2 3">
    <name type="scientific">Limnothrix redekei LRLZ20PSL1</name>
    <dbReference type="NCBI Taxonomy" id="3112953"/>
    <lineage>
        <taxon>Bacteria</taxon>
        <taxon>Bacillati</taxon>
        <taxon>Cyanobacteriota</taxon>
        <taxon>Cyanophyceae</taxon>
        <taxon>Pseudanabaenales</taxon>
        <taxon>Pseudanabaenaceae</taxon>
        <taxon>Limnothrix</taxon>
    </lineage>
</organism>
<dbReference type="Gene3D" id="3.40.50.300">
    <property type="entry name" value="P-loop containing nucleotide triphosphate hydrolases"/>
    <property type="match status" value="1"/>
</dbReference>
<dbReference type="SUPFAM" id="SSF52540">
    <property type="entry name" value="P-loop containing nucleoside triphosphate hydrolases"/>
    <property type="match status" value="1"/>
</dbReference>
<dbReference type="RefSeq" id="WP_393012499.1">
    <property type="nucleotide sequence ID" value="NZ_JAZAQF010000057.1"/>
</dbReference>
<evidence type="ECO:0000313" key="3">
    <source>
        <dbReference type="Proteomes" id="UP001604335"/>
    </source>
</evidence>
<dbReference type="InterPro" id="IPR027417">
    <property type="entry name" value="P-loop_NTPase"/>
</dbReference>
<feature type="domain" description="NB-ARC" evidence="1">
    <location>
        <begin position="117"/>
        <end position="220"/>
    </location>
</feature>